<organism evidence="2 3">
    <name type="scientific">Trichinella patagoniensis</name>
    <dbReference type="NCBI Taxonomy" id="990121"/>
    <lineage>
        <taxon>Eukaryota</taxon>
        <taxon>Metazoa</taxon>
        <taxon>Ecdysozoa</taxon>
        <taxon>Nematoda</taxon>
        <taxon>Enoplea</taxon>
        <taxon>Dorylaimia</taxon>
        <taxon>Trichinellida</taxon>
        <taxon>Trichinellidae</taxon>
        <taxon>Trichinella</taxon>
    </lineage>
</organism>
<evidence type="ECO:0000313" key="2">
    <source>
        <dbReference type="EMBL" id="KRX69800.1"/>
    </source>
</evidence>
<accession>A0A0V0W2C0</accession>
<name>A0A0V0W2C0_9BILA</name>
<protein>
    <submittedName>
        <fullName evidence="2">Uncharacterized protein</fullName>
    </submittedName>
</protein>
<reference evidence="2 3" key="1">
    <citation type="submission" date="2015-01" db="EMBL/GenBank/DDBJ databases">
        <title>Evolution of Trichinella species and genotypes.</title>
        <authorList>
            <person name="Korhonen P.K."/>
            <person name="Edoardo P."/>
            <person name="Giuseppe L.R."/>
            <person name="Gasser R.B."/>
        </authorList>
    </citation>
    <scope>NUCLEOTIDE SEQUENCE [LARGE SCALE GENOMIC DNA]</scope>
    <source>
        <strain evidence="2">ISS2496</strain>
    </source>
</reference>
<proteinExistence type="predicted"/>
<comment type="caution">
    <text evidence="2">The sequence shown here is derived from an EMBL/GenBank/DDBJ whole genome shotgun (WGS) entry which is preliminary data.</text>
</comment>
<dbReference type="AlphaFoldDB" id="A0A0V0W2C0"/>
<keyword evidence="3" id="KW-1185">Reference proteome</keyword>
<dbReference type="Proteomes" id="UP000054783">
    <property type="component" value="Unassembled WGS sequence"/>
</dbReference>
<feature type="signal peptide" evidence="1">
    <location>
        <begin position="1"/>
        <end position="21"/>
    </location>
</feature>
<keyword evidence="1" id="KW-0732">Signal</keyword>
<dbReference type="EMBL" id="JYDQ01005907">
    <property type="protein sequence ID" value="KRX69800.1"/>
    <property type="molecule type" value="Genomic_DNA"/>
</dbReference>
<gene>
    <name evidence="2" type="ORF">T12_5329</name>
</gene>
<sequence>MCLLHLLRSYLYLRWWLDCAADPRGAIISCWSMRLCWLFLSE</sequence>
<evidence type="ECO:0000313" key="3">
    <source>
        <dbReference type="Proteomes" id="UP000054783"/>
    </source>
</evidence>
<feature type="chain" id="PRO_5006871458" evidence="1">
    <location>
        <begin position="22"/>
        <end position="42"/>
    </location>
</feature>
<evidence type="ECO:0000256" key="1">
    <source>
        <dbReference type="SAM" id="SignalP"/>
    </source>
</evidence>